<dbReference type="PANTHER" id="PTHR33375:SF1">
    <property type="entry name" value="CHROMOSOME-PARTITIONING PROTEIN PARB-RELATED"/>
    <property type="match status" value="1"/>
</dbReference>
<dbReference type="InterPro" id="IPR036086">
    <property type="entry name" value="ParB/Sulfiredoxin_sf"/>
</dbReference>
<dbReference type="InterPro" id="IPR003115">
    <property type="entry name" value="ParB_N"/>
</dbReference>
<feature type="compositionally biased region" description="Basic and acidic residues" evidence="1">
    <location>
        <begin position="288"/>
        <end position="297"/>
    </location>
</feature>
<proteinExistence type="predicted"/>
<dbReference type="AlphaFoldDB" id="A0A3B0ME64"/>
<gene>
    <name evidence="3" type="ORF">ROE7235_03684</name>
</gene>
<protein>
    <recommendedName>
        <fullName evidence="2">ParB-like N-terminal domain-containing protein</fullName>
    </recommendedName>
</protein>
<evidence type="ECO:0000313" key="4">
    <source>
        <dbReference type="Proteomes" id="UP000272908"/>
    </source>
</evidence>
<dbReference type="SMART" id="SM00470">
    <property type="entry name" value="ParB"/>
    <property type="match status" value="1"/>
</dbReference>
<dbReference type="SUPFAM" id="SSF110849">
    <property type="entry name" value="ParB/Sulfiredoxin"/>
    <property type="match status" value="1"/>
</dbReference>
<feature type="region of interest" description="Disordered" evidence="1">
    <location>
        <begin position="223"/>
        <end position="244"/>
    </location>
</feature>
<dbReference type="OrthoDB" id="2053844at2"/>
<feature type="region of interest" description="Disordered" evidence="1">
    <location>
        <begin position="280"/>
        <end position="313"/>
    </location>
</feature>
<dbReference type="EMBL" id="UIHC01000089">
    <property type="protein sequence ID" value="SUZ33903.1"/>
    <property type="molecule type" value="Genomic_DNA"/>
</dbReference>
<name>A0A3B0ME64_9RHOB</name>
<evidence type="ECO:0000313" key="3">
    <source>
        <dbReference type="EMBL" id="SUZ33903.1"/>
    </source>
</evidence>
<dbReference type="RefSeq" id="WP_121097213.1">
    <property type="nucleotide sequence ID" value="NZ_UIHC01000089.1"/>
</dbReference>
<evidence type="ECO:0000259" key="2">
    <source>
        <dbReference type="SMART" id="SM00470"/>
    </source>
</evidence>
<feature type="domain" description="ParB-like N-terminal" evidence="2">
    <location>
        <begin position="13"/>
        <end position="103"/>
    </location>
</feature>
<accession>A0A3B0ME64</accession>
<dbReference type="Proteomes" id="UP000272908">
    <property type="component" value="Unassembled WGS sequence"/>
</dbReference>
<dbReference type="PANTHER" id="PTHR33375">
    <property type="entry name" value="CHROMOSOME-PARTITIONING PROTEIN PARB-RELATED"/>
    <property type="match status" value="1"/>
</dbReference>
<dbReference type="Pfam" id="PF02195">
    <property type="entry name" value="ParB_N"/>
    <property type="match status" value="1"/>
</dbReference>
<keyword evidence="4" id="KW-1185">Reference proteome</keyword>
<dbReference type="Gene3D" id="3.90.1530.10">
    <property type="entry name" value="Conserved hypothetical protein from pyrococcus furiosus pfu- 392566-001, ParB domain"/>
    <property type="match status" value="1"/>
</dbReference>
<dbReference type="GO" id="GO:0007059">
    <property type="term" value="P:chromosome segregation"/>
    <property type="evidence" value="ECO:0007669"/>
    <property type="project" value="TreeGrafter"/>
</dbReference>
<dbReference type="GO" id="GO:0005694">
    <property type="term" value="C:chromosome"/>
    <property type="evidence" value="ECO:0007669"/>
    <property type="project" value="TreeGrafter"/>
</dbReference>
<organism evidence="3 4">
    <name type="scientific">Roseinatronobacter ekhonensis</name>
    <dbReference type="NCBI Taxonomy" id="254356"/>
    <lineage>
        <taxon>Bacteria</taxon>
        <taxon>Pseudomonadati</taxon>
        <taxon>Pseudomonadota</taxon>
        <taxon>Alphaproteobacteria</taxon>
        <taxon>Rhodobacterales</taxon>
        <taxon>Paracoccaceae</taxon>
        <taxon>Roseinatronobacter</taxon>
    </lineage>
</organism>
<reference evidence="4" key="1">
    <citation type="submission" date="2018-08" db="EMBL/GenBank/DDBJ databases">
        <authorList>
            <person name="Rodrigo-Torres L."/>
            <person name="Arahal R. D."/>
            <person name="Lucena T."/>
        </authorList>
    </citation>
    <scope>NUCLEOTIDE SEQUENCE [LARGE SCALE GENOMIC DNA]</scope>
    <source>
        <strain evidence="4">CECT 7235</strain>
    </source>
</reference>
<sequence length="313" mass="34045">MAEKKAPRLMQIDRVAVAEIEISNRLRPVSEAGVESIMASIEETGVMKDAVHLRQKKGGKLVLIAGGHRLEAAKRLGWSEIEAKVWADVTDDWARLMEIDDNIAGAELSPLDTAVFLAARKRIYEKLHPETRHAVGSALAAKRWDAAELGSVAFATATAEKFGMTDRQVRKIVAAGGCLDPRDIMMLRQAPKAVTLKDLTEIAKISETVERYDVVAALSEGRAKSVADARRQRNAASGDTPVEDPVETAFKGLDKAWARAPMAAKKRFLFERASEVWEAQNKGAALNKHAEADRDTPAPESAAPAFTSRRGAA</sequence>
<dbReference type="InterPro" id="IPR050336">
    <property type="entry name" value="Chromosome_partition/occlusion"/>
</dbReference>
<evidence type="ECO:0000256" key="1">
    <source>
        <dbReference type="SAM" id="MobiDB-lite"/>
    </source>
</evidence>